<dbReference type="OrthoDB" id="9787837at2"/>
<dbReference type="GO" id="GO:0055085">
    <property type="term" value="P:transmembrane transport"/>
    <property type="evidence" value="ECO:0007669"/>
    <property type="project" value="InterPro"/>
</dbReference>
<dbReference type="KEGG" id="cthd:CDO33_04745"/>
<evidence type="ECO:0000256" key="4">
    <source>
        <dbReference type="ARBA" id="ARBA00022692"/>
    </source>
</evidence>
<evidence type="ECO:0000256" key="7">
    <source>
        <dbReference type="RuleBase" id="RU363032"/>
    </source>
</evidence>
<dbReference type="EMBL" id="NIOJ01000041">
    <property type="protein sequence ID" value="PNT97047.1"/>
    <property type="molecule type" value="Genomic_DNA"/>
</dbReference>
<evidence type="ECO:0000256" key="2">
    <source>
        <dbReference type="ARBA" id="ARBA00022448"/>
    </source>
</evidence>
<dbReference type="AlphaFoldDB" id="A0A2K2FAE5"/>
<dbReference type="PANTHER" id="PTHR43744:SF12">
    <property type="entry name" value="ABC TRANSPORTER PERMEASE PROTEIN MG189-RELATED"/>
    <property type="match status" value="1"/>
</dbReference>
<proteinExistence type="inferred from homology"/>
<keyword evidence="4 7" id="KW-0812">Transmembrane</keyword>
<dbReference type="GO" id="GO:0005886">
    <property type="term" value="C:plasma membrane"/>
    <property type="evidence" value="ECO:0007669"/>
    <property type="project" value="UniProtKB-SubCell"/>
</dbReference>
<dbReference type="InterPro" id="IPR000515">
    <property type="entry name" value="MetI-like"/>
</dbReference>
<evidence type="ECO:0000313" key="9">
    <source>
        <dbReference type="EMBL" id="PNT97047.1"/>
    </source>
</evidence>
<feature type="transmembrane region" description="Helical" evidence="7">
    <location>
        <begin position="139"/>
        <end position="162"/>
    </location>
</feature>
<evidence type="ECO:0000256" key="3">
    <source>
        <dbReference type="ARBA" id="ARBA00022475"/>
    </source>
</evidence>
<protein>
    <recommendedName>
        <fullName evidence="8">ABC transmembrane type-1 domain-containing protein</fullName>
    </recommendedName>
</protein>
<dbReference type="SUPFAM" id="SSF161098">
    <property type="entry name" value="MetI-like"/>
    <property type="match status" value="1"/>
</dbReference>
<feature type="domain" description="ABC transmembrane type-1" evidence="8">
    <location>
        <begin position="104"/>
        <end position="337"/>
    </location>
</feature>
<sequence length="352" mass="39217">MTNMAGLQQKHVAVGEKLNTKKSMTRITRAKVEKSVKKTIFVVFRYALIISLSYMILYPLLRMIAQSFTHPYDIGSMGSIWVPEMPVFDNIIVASTIMNYPKGVVFTTLSTLVVVVLQIFNAAFAGYSFARLKFRGSKLLFALVIFTIVVPPSSVMLPQYVYLRNFDILGIFQLITGHKLNLLGKPASMWLLAAMGQGLNSGLFVYIFRQFFKGLPKELEEAAYVDGAGLLRIFLRIVLPISKPGILTVGVLSFVWNWNDTYFPRLFNPTNDYLRIRLSGLSAASGGTSNVQLAIGNVVSKLPPDILKLTSDAYDKMILTVCSLLIILPLIVFFLIVQKHFVEGIERSGIVG</sequence>
<dbReference type="Pfam" id="PF00528">
    <property type="entry name" value="BPD_transp_1"/>
    <property type="match status" value="1"/>
</dbReference>
<comment type="subcellular location">
    <subcellularLocation>
        <location evidence="1 7">Cell membrane</location>
        <topology evidence="1 7">Multi-pass membrane protein</topology>
    </subcellularLocation>
</comment>
<dbReference type="Gene3D" id="1.10.3720.10">
    <property type="entry name" value="MetI-like"/>
    <property type="match status" value="1"/>
</dbReference>
<feature type="transmembrane region" description="Helical" evidence="7">
    <location>
        <begin position="189"/>
        <end position="212"/>
    </location>
</feature>
<keyword evidence="3" id="KW-1003">Cell membrane</keyword>
<evidence type="ECO:0000259" key="8">
    <source>
        <dbReference type="PROSITE" id="PS50928"/>
    </source>
</evidence>
<evidence type="ECO:0000256" key="5">
    <source>
        <dbReference type="ARBA" id="ARBA00022989"/>
    </source>
</evidence>
<feature type="transmembrane region" description="Helical" evidence="7">
    <location>
        <begin position="104"/>
        <end position="127"/>
    </location>
</feature>
<feature type="transmembrane region" description="Helical" evidence="7">
    <location>
        <begin position="39"/>
        <end position="61"/>
    </location>
</feature>
<dbReference type="PROSITE" id="PS50928">
    <property type="entry name" value="ABC_TM1"/>
    <property type="match status" value="1"/>
</dbReference>
<gene>
    <name evidence="9" type="ORF">CDQ84_14070</name>
</gene>
<keyword evidence="10" id="KW-1185">Reference proteome</keyword>
<keyword evidence="6 7" id="KW-0472">Membrane</keyword>
<dbReference type="RefSeq" id="WP_103082374.1">
    <property type="nucleotide sequence ID" value="NZ_CP021850.1"/>
</dbReference>
<keyword evidence="2 7" id="KW-0813">Transport</keyword>
<comment type="caution">
    <text evidence="9">The sequence shown here is derived from an EMBL/GenBank/DDBJ whole genome shotgun (WGS) entry which is preliminary data.</text>
</comment>
<feature type="transmembrane region" description="Helical" evidence="7">
    <location>
        <begin position="317"/>
        <end position="337"/>
    </location>
</feature>
<name>A0A2K2FAE5_9CLOT</name>
<reference evidence="9 10" key="1">
    <citation type="submission" date="2017-06" db="EMBL/GenBank/DDBJ databases">
        <title>Investigating the central metabolism of Clostridium thermosuccinogenes.</title>
        <authorList>
            <person name="Koendjbiharie J.G."/>
            <person name="van Kranenburg R."/>
        </authorList>
    </citation>
    <scope>NUCLEOTIDE SEQUENCE [LARGE SCALE GENOMIC DNA]</scope>
    <source>
        <strain evidence="9 10">DSM 5806</strain>
    </source>
</reference>
<keyword evidence="5 7" id="KW-1133">Transmembrane helix</keyword>
<dbReference type="Proteomes" id="UP000236151">
    <property type="component" value="Unassembled WGS sequence"/>
</dbReference>
<dbReference type="CDD" id="cd06261">
    <property type="entry name" value="TM_PBP2"/>
    <property type="match status" value="1"/>
</dbReference>
<comment type="similarity">
    <text evidence="7">Belongs to the binding-protein-dependent transport system permease family.</text>
</comment>
<organism evidence="9 10">
    <name type="scientific">Clostridium thermosuccinogenes</name>
    <dbReference type="NCBI Taxonomy" id="84032"/>
    <lineage>
        <taxon>Bacteria</taxon>
        <taxon>Bacillati</taxon>
        <taxon>Bacillota</taxon>
        <taxon>Clostridia</taxon>
        <taxon>Eubacteriales</taxon>
        <taxon>Clostridiaceae</taxon>
        <taxon>Clostridium</taxon>
    </lineage>
</organism>
<evidence type="ECO:0000256" key="1">
    <source>
        <dbReference type="ARBA" id="ARBA00004651"/>
    </source>
</evidence>
<accession>A0A2K2FAE5</accession>
<evidence type="ECO:0000256" key="6">
    <source>
        <dbReference type="ARBA" id="ARBA00023136"/>
    </source>
</evidence>
<evidence type="ECO:0000313" key="10">
    <source>
        <dbReference type="Proteomes" id="UP000236151"/>
    </source>
</evidence>
<dbReference type="PANTHER" id="PTHR43744">
    <property type="entry name" value="ABC TRANSPORTER PERMEASE PROTEIN MG189-RELATED-RELATED"/>
    <property type="match status" value="1"/>
</dbReference>
<feature type="transmembrane region" description="Helical" evidence="7">
    <location>
        <begin position="233"/>
        <end position="256"/>
    </location>
</feature>
<dbReference type="InterPro" id="IPR035906">
    <property type="entry name" value="MetI-like_sf"/>
</dbReference>